<accession>A0A498KEC3</accession>
<proteinExistence type="predicted"/>
<keyword evidence="2" id="KW-1185">Reference proteome</keyword>
<name>A0A498KEC3_MALDO</name>
<dbReference type="EMBL" id="RDQH01000329">
    <property type="protein sequence ID" value="RXI04744.1"/>
    <property type="molecule type" value="Genomic_DNA"/>
</dbReference>
<evidence type="ECO:0000313" key="2">
    <source>
        <dbReference type="Proteomes" id="UP000290289"/>
    </source>
</evidence>
<dbReference type="AlphaFoldDB" id="A0A498KEC3"/>
<organism evidence="1 2">
    <name type="scientific">Malus domestica</name>
    <name type="common">Apple</name>
    <name type="synonym">Pyrus malus</name>
    <dbReference type="NCBI Taxonomy" id="3750"/>
    <lineage>
        <taxon>Eukaryota</taxon>
        <taxon>Viridiplantae</taxon>
        <taxon>Streptophyta</taxon>
        <taxon>Embryophyta</taxon>
        <taxon>Tracheophyta</taxon>
        <taxon>Spermatophyta</taxon>
        <taxon>Magnoliopsida</taxon>
        <taxon>eudicotyledons</taxon>
        <taxon>Gunneridae</taxon>
        <taxon>Pentapetalae</taxon>
        <taxon>rosids</taxon>
        <taxon>fabids</taxon>
        <taxon>Rosales</taxon>
        <taxon>Rosaceae</taxon>
        <taxon>Amygdaloideae</taxon>
        <taxon>Maleae</taxon>
        <taxon>Malus</taxon>
    </lineage>
</organism>
<reference evidence="1 2" key="1">
    <citation type="submission" date="2018-10" db="EMBL/GenBank/DDBJ databases">
        <title>A high-quality apple genome assembly.</title>
        <authorList>
            <person name="Hu J."/>
        </authorList>
    </citation>
    <scope>NUCLEOTIDE SEQUENCE [LARGE SCALE GENOMIC DNA]</scope>
    <source>
        <strain evidence="2">cv. HFTH1</strain>
        <tissue evidence="1">Young leaf</tissue>
    </source>
</reference>
<dbReference type="Proteomes" id="UP000290289">
    <property type="component" value="Chromosome 3"/>
</dbReference>
<protein>
    <submittedName>
        <fullName evidence="1">Uncharacterized protein</fullName>
    </submittedName>
</protein>
<gene>
    <name evidence="1" type="ORF">DVH24_039018</name>
</gene>
<sequence>MLHHVSLSNLMISSFVSIKPFKPPDLLTPRILNPPYSSSTWKGHQSVNSACKCSGSVNGLAIDHLVPRTCYCTSLS</sequence>
<comment type="caution">
    <text evidence="1">The sequence shown here is derived from an EMBL/GenBank/DDBJ whole genome shotgun (WGS) entry which is preliminary data.</text>
</comment>
<evidence type="ECO:0000313" key="1">
    <source>
        <dbReference type="EMBL" id="RXI04744.1"/>
    </source>
</evidence>